<comment type="caution">
    <text evidence="1">The sequence shown here is derived from an EMBL/GenBank/DDBJ whole genome shotgun (WGS) entry which is preliminary data.</text>
</comment>
<dbReference type="EMBL" id="JBEQCT010000003">
    <property type="protein sequence ID" value="MFM2485319.1"/>
    <property type="molecule type" value="Genomic_DNA"/>
</dbReference>
<dbReference type="Proteomes" id="UP001629953">
    <property type="component" value="Unassembled WGS sequence"/>
</dbReference>
<reference evidence="1 2" key="1">
    <citation type="journal article" date="2013" name="Int. J. Syst. Evol. Microbiol.">
        <title>Celerinatantimonas yamalensis sp. nov., a cold-adapted diazotrophic bacterium from a cold permafrost brine.</title>
        <authorList>
            <person name="Shcherbakova V."/>
            <person name="Chuvilskaya N."/>
            <person name="Rivkina E."/>
            <person name="Demidov N."/>
            <person name="Uchaeva V."/>
            <person name="Suetin S."/>
            <person name="Suzina N."/>
            <person name="Gilichinsky D."/>
        </authorList>
    </citation>
    <scope>NUCLEOTIDE SEQUENCE [LARGE SCALE GENOMIC DNA]</scope>
    <source>
        <strain evidence="1 2">C7</strain>
    </source>
</reference>
<gene>
    <name evidence="1" type="ORF">ABUE30_09640</name>
</gene>
<evidence type="ECO:0000313" key="1">
    <source>
        <dbReference type="EMBL" id="MFM2485319.1"/>
    </source>
</evidence>
<dbReference type="RefSeq" id="WP_408623535.1">
    <property type="nucleotide sequence ID" value="NZ_JBEQCT010000003.1"/>
</dbReference>
<keyword evidence="2" id="KW-1185">Reference proteome</keyword>
<proteinExistence type="predicted"/>
<protein>
    <submittedName>
        <fullName evidence="1">Uncharacterized protein</fullName>
    </submittedName>
</protein>
<accession>A0ABW9G7F8</accession>
<evidence type="ECO:0000313" key="2">
    <source>
        <dbReference type="Proteomes" id="UP001629953"/>
    </source>
</evidence>
<name>A0ABW9G7F8_9GAMM</name>
<sequence>MKIVAFHPRSTDTPLSKPFLNSSTISQLFSPDFVAQQLFAVMDHLVADGRASFVEWVGEPILWS</sequence>
<organism evidence="1 2">
    <name type="scientific">Celerinatantimonas yamalensis</name>
    <dbReference type="NCBI Taxonomy" id="559956"/>
    <lineage>
        <taxon>Bacteria</taxon>
        <taxon>Pseudomonadati</taxon>
        <taxon>Pseudomonadota</taxon>
        <taxon>Gammaproteobacteria</taxon>
        <taxon>Celerinatantimonadaceae</taxon>
        <taxon>Celerinatantimonas</taxon>
    </lineage>
</organism>